<evidence type="ECO:0000256" key="6">
    <source>
        <dbReference type="ARBA" id="ARBA00023002"/>
    </source>
</evidence>
<dbReference type="InterPro" id="IPR051395">
    <property type="entry name" value="Cytochrome_c_Peroxidase/MauG"/>
</dbReference>
<feature type="binding site" description="covalent" evidence="8">
    <location>
        <position position="106"/>
    </location>
    <ligand>
        <name>heme c</name>
        <dbReference type="ChEBI" id="CHEBI:61717"/>
        <label>1</label>
    </ligand>
</feature>
<dbReference type="GO" id="GO:0042597">
    <property type="term" value="C:periplasmic space"/>
    <property type="evidence" value="ECO:0007669"/>
    <property type="project" value="UniProtKB-SubCell"/>
</dbReference>
<evidence type="ECO:0000256" key="1">
    <source>
        <dbReference type="ARBA" id="ARBA00004418"/>
    </source>
</evidence>
<dbReference type="PANTHER" id="PTHR30600">
    <property type="entry name" value="CYTOCHROME C PEROXIDASE-RELATED"/>
    <property type="match status" value="1"/>
</dbReference>
<comment type="PTM">
    <text evidence="8">Binds 2 heme groups per subunit.</text>
</comment>
<feature type="signal peptide" evidence="10">
    <location>
        <begin position="1"/>
        <end position="26"/>
    </location>
</feature>
<keyword evidence="2 8" id="KW-0349">Heme</keyword>
<keyword evidence="5" id="KW-0574">Periplasm</keyword>
<feature type="binding site" description="axial binding residue" evidence="9">
    <location>
        <position position="107"/>
    </location>
    <ligand>
        <name>heme c</name>
        <dbReference type="ChEBI" id="CHEBI:61717"/>
        <label>1</label>
    </ligand>
    <ligandPart>
        <name>Fe</name>
        <dbReference type="ChEBI" id="CHEBI:18248"/>
    </ligandPart>
</feature>
<keyword evidence="4 10" id="KW-0732">Signal</keyword>
<dbReference type="GO" id="GO:0046872">
    <property type="term" value="F:metal ion binding"/>
    <property type="evidence" value="ECO:0007669"/>
    <property type="project" value="UniProtKB-KW"/>
</dbReference>
<comment type="cofactor">
    <cofactor evidence="8">
        <name>heme</name>
        <dbReference type="ChEBI" id="CHEBI:30413"/>
    </cofactor>
    <text evidence="8">Binds 2 heme groups.</text>
</comment>
<organism evidence="12 13">
    <name type="scientific">Sphingobacterium allocomposti</name>
    <dbReference type="NCBI Taxonomy" id="415956"/>
    <lineage>
        <taxon>Bacteria</taxon>
        <taxon>Pseudomonadati</taxon>
        <taxon>Bacteroidota</taxon>
        <taxon>Sphingobacteriia</taxon>
        <taxon>Sphingobacteriales</taxon>
        <taxon>Sphingobacteriaceae</taxon>
        <taxon>Sphingobacterium</taxon>
    </lineage>
</organism>
<feature type="binding site" description="covalent" evidence="8">
    <location>
        <position position="245"/>
    </location>
    <ligand>
        <name>heme c</name>
        <dbReference type="ChEBI" id="CHEBI:61717"/>
        <label>2</label>
    </ligand>
</feature>
<reference evidence="12 13" key="1">
    <citation type="submission" date="2019-07" db="EMBL/GenBank/DDBJ databases">
        <title>Genomic Encyclopedia of Archaeal and Bacterial Type Strains, Phase II (KMG-II): from individual species to whole genera.</title>
        <authorList>
            <person name="Goeker M."/>
        </authorList>
    </citation>
    <scope>NUCLEOTIDE SEQUENCE [LARGE SCALE GENOMIC DNA]</scope>
    <source>
        <strain evidence="12 13">DSM 18850</strain>
    </source>
</reference>
<feature type="domain" description="Cytochrome c" evidence="11">
    <location>
        <begin position="230"/>
        <end position="360"/>
    </location>
</feature>
<gene>
    <name evidence="12" type="ORF">BC792_10295</name>
</gene>
<keyword evidence="12" id="KW-0575">Peroxidase</keyword>
<evidence type="ECO:0000256" key="5">
    <source>
        <dbReference type="ARBA" id="ARBA00022764"/>
    </source>
</evidence>
<dbReference type="RefSeq" id="WP_246154781.1">
    <property type="nucleotide sequence ID" value="NZ_VNHX01000002.1"/>
</dbReference>
<dbReference type="Gene3D" id="1.10.760.10">
    <property type="entry name" value="Cytochrome c-like domain"/>
    <property type="match status" value="2"/>
</dbReference>
<dbReference type="PANTHER" id="PTHR30600:SF10">
    <property type="entry name" value="BLL6722 PROTEIN"/>
    <property type="match status" value="1"/>
</dbReference>
<dbReference type="InterPro" id="IPR036909">
    <property type="entry name" value="Cyt_c-like_dom_sf"/>
</dbReference>
<keyword evidence="3 9" id="KW-0479">Metal-binding</keyword>
<dbReference type="GO" id="GO:0020037">
    <property type="term" value="F:heme binding"/>
    <property type="evidence" value="ECO:0007669"/>
    <property type="project" value="InterPro"/>
</dbReference>
<dbReference type="AlphaFoldDB" id="A0A5S5DP03"/>
<evidence type="ECO:0000256" key="8">
    <source>
        <dbReference type="PIRSR" id="PIRSR000294-1"/>
    </source>
</evidence>
<dbReference type="PROSITE" id="PS51007">
    <property type="entry name" value="CYTC"/>
    <property type="match status" value="2"/>
</dbReference>
<dbReference type="GO" id="GO:0004130">
    <property type="term" value="F:cytochrome-c peroxidase activity"/>
    <property type="evidence" value="ECO:0007669"/>
    <property type="project" value="TreeGrafter"/>
</dbReference>
<evidence type="ECO:0000256" key="2">
    <source>
        <dbReference type="ARBA" id="ARBA00022617"/>
    </source>
</evidence>
<dbReference type="SUPFAM" id="SSF46626">
    <property type="entry name" value="Cytochrome c"/>
    <property type="match status" value="2"/>
</dbReference>
<evidence type="ECO:0000256" key="10">
    <source>
        <dbReference type="SAM" id="SignalP"/>
    </source>
</evidence>
<dbReference type="EMBL" id="VNHX01000002">
    <property type="protein sequence ID" value="TYP97673.1"/>
    <property type="molecule type" value="Genomic_DNA"/>
</dbReference>
<name>A0A5S5DP03_9SPHI</name>
<dbReference type="GO" id="GO:0009055">
    <property type="term" value="F:electron transfer activity"/>
    <property type="evidence" value="ECO:0007669"/>
    <property type="project" value="InterPro"/>
</dbReference>
<protein>
    <submittedName>
        <fullName evidence="12">Cytochrome c peroxidase</fullName>
    </submittedName>
</protein>
<dbReference type="InterPro" id="IPR026259">
    <property type="entry name" value="MauG/Cytc_peroxidase"/>
</dbReference>
<dbReference type="Proteomes" id="UP000325105">
    <property type="component" value="Unassembled WGS sequence"/>
</dbReference>
<feature type="binding site" description="covalent" evidence="8">
    <location>
        <position position="248"/>
    </location>
    <ligand>
        <name>heme c</name>
        <dbReference type="ChEBI" id="CHEBI:61717"/>
        <label>2</label>
    </ligand>
</feature>
<keyword evidence="6" id="KW-0560">Oxidoreductase</keyword>
<sequence>MKYTKNRYGLYILLLLLGSCSKSPVADREEPAPEPVPVDLRSTREKYSTAITECPEAEWYTGIIKRELAELPANPHTGPSSSVLQLGKTLFFEKRMGSIQNSCSSCHNPAKFWTDGRKVALGGGVRNTPSIENAWYLKGHLFHDGRATTYADQITEAIESPIEMDGDLNIIPWRLSQIPGYIALFEAAYGSSTITRERILDALEVYIKSIHSSETAFDRFVRGDYNALTDQQIEGLHLFRTKAKCINCHNGPFFTDLDYHNLGYATNYRGSLDNGCQEATGLEADKGKFRTPGLRNVANTAPYWHNGEIGTLEEVIDLLNRGMPHTGRQRINGRLSPHIRPLQLTSDEQQAIVAFLNALSSPEPHVVAPDLTQ</sequence>
<dbReference type="PROSITE" id="PS51257">
    <property type="entry name" value="PROKAR_LIPOPROTEIN"/>
    <property type="match status" value="1"/>
</dbReference>
<keyword evidence="13" id="KW-1185">Reference proteome</keyword>
<comment type="subcellular location">
    <subcellularLocation>
        <location evidence="1">Periplasm</location>
    </subcellularLocation>
</comment>
<feature type="chain" id="PRO_5024391950" evidence="10">
    <location>
        <begin position="27"/>
        <end position="373"/>
    </location>
</feature>
<dbReference type="InterPro" id="IPR009056">
    <property type="entry name" value="Cyt_c-like_dom"/>
</dbReference>
<comment type="caution">
    <text evidence="12">The sequence shown here is derived from an EMBL/GenBank/DDBJ whole genome shotgun (WGS) entry which is preliminary data.</text>
</comment>
<feature type="binding site" description="covalent" evidence="8">
    <location>
        <position position="103"/>
    </location>
    <ligand>
        <name>heme c</name>
        <dbReference type="ChEBI" id="CHEBI:61717"/>
        <label>1</label>
    </ligand>
</feature>
<feature type="binding site" description="axial binding residue" evidence="9">
    <location>
        <position position="249"/>
    </location>
    <ligand>
        <name>heme c</name>
        <dbReference type="ChEBI" id="CHEBI:61717"/>
        <label>2</label>
    </ligand>
    <ligandPart>
        <name>Fe</name>
        <dbReference type="ChEBI" id="CHEBI:18248"/>
    </ligandPart>
</feature>
<evidence type="ECO:0000313" key="13">
    <source>
        <dbReference type="Proteomes" id="UP000325105"/>
    </source>
</evidence>
<evidence type="ECO:0000259" key="11">
    <source>
        <dbReference type="PROSITE" id="PS51007"/>
    </source>
</evidence>
<dbReference type="PIRSF" id="PIRSF000294">
    <property type="entry name" value="Cytochrome-c_peroxidase"/>
    <property type="match status" value="1"/>
</dbReference>
<evidence type="ECO:0000256" key="9">
    <source>
        <dbReference type="PIRSR" id="PIRSR000294-2"/>
    </source>
</evidence>
<evidence type="ECO:0000256" key="4">
    <source>
        <dbReference type="ARBA" id="ARBA00022729"/>
    </source>
</evidence>
<dbReference type="InterPro" id="IPR004852">
    <property type="entry name" value="Di-haem_cyt_c_peroxidsae"/>
</dbReference>
<proteinExistence type="predicted"/>
<evidence type="ECO:0000256" key="3">
    <source>
        <dbReference type="ARBA" id="ARBA00022723"/>
    </source>
</evidence>
<dbReference type="Pfam" id="PF03150">
    <property type="entry name" value="CCP_MauG"/>
    <property type="match status" value="1"/>
</dbReference>
<feature type="domain" description="Cytochrome c" evidence="11">
    <location>
        <begin position="82"/>
        <end position="211"/>
    </location>
</feature>
<evidence type="ECO:0000256" key="7">
    <source>
        <dbReference type="ARBA" id="ARBA00023004"/>
    </source>
</evidence>
<accession>A0A5S5DP03</accession>
<evidence type="ECO:0000313" key="12">
    <source>
        <dbReference type="EMBL" id="TYP97673.1"/>
    </source>
</evidence>
<keyword evidence="7 9" id="KW-0408">Iron</keyword>